<evidence type="ECO:0000313" key="15">
    <source>
        <dbReference type="RefSeq" id="XP_015268936.1"/>
    </source>
</evidence>
<keyword evidence="5 11" id="KW-1133">Transmembrane helix</keyword>
<accession>A0ABM1K5E9</accession>
<evidence type="ECO:0000256" key="6">
    <source>
        <dbReference type="ARBA" id="ARBA00023040"/>
    </source>
</evidence>
<evidence type="ECO:0000256" key="10">
    <source>
        <dbReference type="ARBA" id="ARBA00023224"/>
    </source>
</evidence>
<dbReference type="RefSeq" id="XP_015268936.1">
    <property type="nucleotide sequence ID" value="XM_015413450.1"/>
</dbReference>
<gene>
    <name evidence="15" type="primary">LOC107112330</name>
</gene>
<dbReference type="PRINTS" id="PR00248">
    <property type="entry name" value="GPCRMGR"/>
</dbReference>
<keyword evidence="2" id="KW-1003">Cell membrane</keyword>
<dbReference type="InterPro" id="IPR023298">
    <property type="entry name" value="ATPase_P-typ_TM_dom_sf"/>
</dbReference>
<keyword evidence="10" id="KW-0807">Transducer</keyword>
<proteinExistence type="predicted"/>
<evidence type="ECO:0000256" key="8">
    <source>
        <dbReference type="ARBA" id="ARBA00023170"/>
    </source>
</evidence>
<feature type="transmembrane region" description="Helical" evidence="11">
    <location>
        <begin position="767"/>
        <end position="790"/>
    </location>
</feature>
<name>A0ABM1K5E9_GEKJA</name>
<feature type="transmembrane region" description="Helical" evidence="11">
    <location>
        <begin position="828"/>
        <end position="849"/>
    </location>
</feature>
<evidence type="ECO:0000256" key="4">
    <source>
        <dbReference type="ARBA" id="ARBA00022729"/>
    </source>
</evidence>
<feature type="chain" id="PRO_5046730220" evidence="12">
    <location>
        <begin position="18"/>
        <end position="873"/>
    </location>
</feature>
<evidence type="ECO:0000256" key="5">
    <source>
        <dbReference type="ARBA" id="ARBA00022989"/>
    </source>
</evidence>
<dbReference type="InterPro" id="IPR001828">
    <property type="entry name" value="ANF_lig-bd_rcpt"/>
</dbReference>
<dbReference type="InterPro" id="IPR004073">
    <property type="entry name" value="GPCR_3_vmron_rcpt_2"/>
</dbReference>
<dbReference type="PANTHER" id="PTHR24061:SF599">
    <property type="entry name" value="G-PROTEIN COUPLED RECEPTORS FAMILY 3 PROFILE DOMAIN-CONTAINING PROTEIN"/>
    <property type="match status" value="1"/>
</dbReference>
<feature type="transmembrane region" description="Helical" evidence="11">
    <location>
        <begin position="607"/>
        <end position="627"/>
    </location>
</feature>
<feature type="transmembrane region" description="Helical" evidence="11">
    <location>
        <begin position="717"/>
        <end position="739"/>
    </location>
</feature>
<evidence type="ECO:0000256" key="1">
    <source>
        <dbReference type="ARBA" id="ARBA00004651"/>
    </source>
</evidence>
<keyword evidence="8" id="KW-0675">Receptor</keyword>
<keyword evidence="14" id="KW-1185">Reference proteome</keyword>
<dbReference type="InterPro" id="IPR000068">
    <property type="entry name" value="GPCR_3_Ca_sens_rcpt-rel"/>
</dbReference>
<evidence type="ECO:0000313" key="14">
    <source>
        <dbReference type="Proteomes" id="UP000694871"/>
    </source>
</evidence>
<feature type="transmembrane region" description="Helical" evidence="11">
    <location>
        <begin position="802"/>
        <end position="822"/>
    </location>
</feature>
<keyword evidence="3 11" id="KW-0812">Transmembrane</keyword>
<evidence type="ECO:0000259" key="13">
    <source>
        <dbReference type="PROSITE" id="PS50259"/>
    </source>
</evidence>
<sequence length="873" mass="99415">MLLVLLTLQLLFTPLVCMDLTNCPESSNDLVVPHEWYQSGDLLIGGIMSQLLYIPFKNSFRRYPSSKFPTTNSRMVTKFYQHVLAMVFAIKEINDNPKILPNVTLGFHIYDSYYHEKMTYRTTMDLLFKFHRLVPNYKCSPSRSRMAVIEGLRSDVSICISDILGLYKIPQFPYGSLDVEQREAVHLPFSYHMATNETHQYMGIIWLLQHFGWTWVGLFAVDDDRGERFLKTLKLFLSQHGICLAFIQEMPQKMRLNDWTEITNMLSKVYVSFKLSKARVYVVYGDTQTMILLITVTWSLNEEHKELKSVGKVWITTSQIDFAMTRLERGLDLSIFNGTVSLTIHSQEILGFQKFLHIKPERTLGNGFVKTFWEEAFNCVFGRLSVGINKCTGKETLETLPGPVFEMSMSGHSYGIYNAVYAVAHALHALYSFRSKYQSVFRCKSTGFCDPQPWQLHQYLQGMSFNNSAGETVSFDENREMGAGFDILNMVTFPNDSIIRLKVGRVDPKSPEGKKVTLHEDLLVWHQGFNQTLPLSRCSDACQPGYQKRKKEGEQFCCYECVPCPEGKFSIQQDMDDCYSCPEDQYTSKGKDQCIPKMINFLSYEEPLGTCLASGAVTLSLITVLILRTFIKHKDTPIVKANNQDLTYALLISLLLCFLCAFLFLGRPSKVTCFLQQSAFGIIFTMAVSCVLAKTINVVVAFMAIKPGSSMRKWMGKRLTISIVLSCSIIQICICTVWLGTTPPFPDMDTKSMTTEIIAECNEGSVAMFYIVLGFMGFLSFICFTVAFLARKLPDSFNEGRFITFSMLVFCSVWLCFVPTYLSTEGKYMVAVEIFSILVSGAGLLCCIFSHKCYIIVLRPDLNRREQVITRKH</sequence>
<feature type="transmembrane region" description="Helical" evidence="11">
    <location>
        <begin position="678"/>
        <end position="705"/>
    </location>
</feature>
<keyword evidence="9" id="KW-0325">Glycoprotein</keyword>
<dbReference type="GeneID" id="107112330"/>
<feature type="domain" description="G-protein coupled receptors family 3 profile" evidence="13">
    <location>
        <begin position="608"/>
        <end position="872"/>
    </location>
</feature>
<organism evidence="14 15">
    <name type="scientific">Gekko japonicus</name>
    <name type="common">Schlegel's Japanese gecko</name>
    <dbReference type="NCBI Taxonomy" id="146911"/>
    <lineage>
        <taxon>Eukaryota</taxon>
        <taxon>Metazoa</taxon>
        <taxon>Chordata</taxon>
        <taxon>Craniata</taxon>
        <taxon>Vertebrata</taxon>
        <taxon>Euteleostomi</taxon>
        <taxon>Lepidosauria</taxon>
        <taxon>Squamata</taxon>
        <taxon>Bifurcata</taxon>
        <taxon>Gekkota</taxon>
        <taxon>Gekkonidae</taxon>
        <taxon>Gekkoninae</taxon>
        <taxon>Gekko</taxon>
    </lineage>
</organism>
<dbReference type="Pfam" id="PF07562">
    <property type="entry name" value="NCD3G"/>
    <property type="match status" value="1"/>
</dbReference>
<dbReference type="InterPro" id="IPR028082">
    <property type="entry name" value="Peripla_BP_I"/>
</dbReference>
<protein>
    <submittedName>
        <fullName evidence="15">Vomeronasal type-2 receptor 26-like</fullName>
    </submittedName>
</protein>
<dbReference type="CDD" id="cd15283">
    <property type="entry name" value="7tmC_V2R_pheromone"/>
    <property type="match status" value="1"/>
</dbReference>
<keyword evidence="6" id="KW-0297">G-protein coupled receptor</keyword>
<reference evidence="15" key="1">
    <citation type="submission" date="2025-08" db="UniProtKB">
        <authorList>
            <consortium name="RefSeq"/>
        </authorList>
    </citation>
    <scope>IDENTIFICATION</scope>
</reference>
<evidence type="ECO:0000256" key="2">
    <source>
        <dbReference type="ARBA" id="ARBA00022475"/>
    </source>
</evidence>
<evidence type="ECO:0000256" key="9">
    <source>
        <dbReference type="ARBA" id="ARBA00023180"/>
    </source>
</evidence>
<evidence type="ECO:0000256" key="3">
    <source>
        <dbReference type="ARBA" id="ARBA00022692"/>
    </source>
</evidence>
<dbReference type="PROSITE" id="PS50259">
    <property type="entry name" value="G_PROTEIN_RECEP_F3_4"/>
    <property type="match status" value="1"/>
</dbReference>
<feature type="transmembrane region" description="Helical" evidence="11">
    <location>
        <begin position="648"/>
        <end position="666"/>
    </location>
</feature>
<dbReference type="SUPFAM" id="SSF81665">
    <property type="entry name" value="Calcium ATPase, transmembrane domain M"/>
    <property type="match status" value="1"/>
</dbReference>
<keyword evidence="4 12" id="KW-0732">Signal</keyword>
<dbReference type="Gene3D" id="3.40.50.2300">
    <property type="match status" value="2"/>
</dbReference>
<dbReference type="SUPFAM" id="SSF53822">
    <property type="entry name" value="Periplasmic binding protein-like I"/>
    <property type="match status" value="1"/>
</dbReference>
<dbReference type="InterPro" id="IPR000337">
    <property type="entry name" value="GPCR_3"/>
</dbReference>
<dbReference type="PANTHER" id="PTHR24061">
    <property type="entry name" value="CALCIUM-SENSING RECEPTOR-RELATED"/>
    <property type="match status" value="1"/>
</dbReference>
<dbReference type="InterPro" id="IPR011500">
    <property type="entry name" value="GPCR_3_9-Cys_dom"/>
</dbReference>
<comment type="subcellular location">
    <subcellularLocation>
        <location evidence="1">Cell membrane</location>
        <topology evidence="1">Multi-pass membrane protein</topology>
    </subcellularLocation>
</comment>
<dbReference type="InterPro" id="IPR017978">
    <property type="entry name" value="GPCR_3_C"/>
</dbReference>
<dbReference type="Proteomes" id="UP000694871">
    <property type="component" value="Unplaced"/>
</dbReference>
<dbReference type="Pfam" id="PF01094">
    <property type="entry name" value="ANF_receptor"/>
    <property type="match status" value="1"/>
</dbReference>
<dbReference type="Gene3D" id="2.10.50.30">
    <property type="entry name" value="GPCR, family 3, nine cysteines domain"/>
    <property type="match status" value="1"/>
</dbReference>
<keyword evidence="7 11" id="KW-0472">Membrane</keyword>
<evidence type="ECO:0000256" key="11">
    <source>
        <dbReference type="SAM" id="Phobius"/>
    </source>
</evidence>
<dbReference type="Pfam" id="PF00003">
    <property type="entry name" value="7tm_3"/>
    <property type="match status" value="1"/>
</dbReference>
<evidence type="ECO:0000256" key="12">
    <source>
        <dbReference type="SAM" id="SignalP"/>
    </source>
</evidence>
<dbReference type="InterPro" id="IPR038550">
    <property type="entry name" value="GPCR_3_9-Cys_sf"/>
</dbReference>
<feature type="signal peptide" evidence="12">
    <location>
        <begin position="1"/>
        <end position="17"/>
    </location>
</feature>
<dbReference type="PRINTS" id="PR01535">
    <property type="entry name" value="VOMERONASL2R"/>
</dbReference>
<evidence type="ECO:0000256" key="7">
    <source>
        <dbReference type="ARBA" id="ARBA00023136"/>
    </source>
</evidence>